<dbReference type="PANTHER" id="PTHR38436">
    <property type="entry name" value="POLYKETIDE CYCLASE SNOAL-LIKE DOMAIN"/>
    <property type="match status" value="1"/>
</dbReference>
<dbReference type="InterPro" id="IPR032710">
    <property type="entry name" value="NTF2-like_dom_sf"/>
</dbReference>
<dbReference type="AlphaFoldDB" id="A0AAQ3LFI8"/>
<protein>
    <submittedName>
        <fullName evidence="1">Ester cyclase</fullName>
    </submittedName>
</protein>
<sequence>MSLELNKQRSVRALSMWASDNDDKAEDLFTGEYVNHQEPGVEGGVVDKCLEEWKALVEGFHQSFSNAQAKILMQIAEGDLVSTRWEFTATHTGEFMGLAPTGNVVVWKGVQIDQHKDGMIIESWVDWDKYSFFEGIGLVGKA</sequence>
<reference evidence="1 2" key="1">
    <citation type="submission" date="2023-10" db="EMBL/GenBank/DDBJ databases">
        <title>Rubellicoccus peritrichatus gen. nov., sp. nov., isolated from an algae of coral reef tank.</title>
        <authorList>
            <person name="Luo J."/>
        </authorList>
    </citation>
    <scope>NUCLEOTIDE SEQUENCE [LARGE SCALE GENOMIC DNA]</scope>
    <source>
        <strain evidence="1 2">CR14</strain>
    </source>
</reference>
<evidence type="ECO:0000313" key="1">
    <source>
        <dbReference type="EMBL" id="WOO42823.1"/>
    </source>
</evidence>
<gene>
    <name evidence="1" type="ORF">RZN69_06940</name>
</gene>
<dbReference type="PANTHER" id="PTHR38436:SF1">
    <property type="entry name" value="ESTER CYCLASE"/>
    <property type="match status" value="1"/>
</dbReference>
<dbReference type="InterPro" id="IPR009959">
    <property type="entry name" value="Cyclase_SnoaL-like"/>
</dbReference>
<keyword evidence="2" id="KW-1185">Reference proteome</keyword>
<dbReference type="Proteomes" id="UP001304300">
    <property type="component" value="Chromosome"/>
</dbReference>
<evidence type="ECO:0000313" key="2">
    <source>
        <dbReference type="Proteomes" id="UP001304300"/>
    </source>
</evidence>
<dbReference type="KEGG" id="puo:RZN69_06940"/>
<dbReference type="SUPFAM" id="SSF54427">
    <property type="entry name" value="NTF2-like"/>
    <property type="match status" value="1"/>
</dbReference>
<accession>A0AAQ3LFI8</accession>
<dbReference type="Pfam" id="PF07366">
    <property type="entry name" value="SnoaL"/>
    <property type="match status" value="1"/>
</dbReference>
<dbReference type="EMBL" id="CP136920">
    <property type="protein sequence ID" value="WOO42823.1"/>
    <property type="molecule type" value="Genomic_DNA"/>
</dbReference>
<name>A0AAQ3LFI8_9BACT</name>
<dbReference type="Gene3D" id="3.10.450.50">
    <property type="match status" value="1"/>
</dbReference>
<dbReference type="GO" id="GO:0030638">
    <property type="term" value="P:polyketide metabolic process"/>
    <property type="evidence" value="ECO:0007669"/>
    <property type="project" value="InterPro"/>
</dbReference>
<dbReference type="RefSeq" id="WP_317835353.1">
    <property type="nucleotide sequence ID" value="NZ_CP136920.1"/>
</dbReference>
<proteinExistence type="predicted"/>
<organism evidence="1 2">
    <name type="scientific">Rubellicoccus peritrichatus</name>
    <dbReference type="NCBI Taxonomy" id="3080537"/>
    <lineage>
        <taxon>Bacteria</taxon>
        <taxon>Pseudomonadati</taxon>
        <taxon>Verrucomicrobiota</taxon>
        <taxon>Opitutia</taxon>
        <taxon>Puniceicoccales</taxon>
        <taxon>Cerasicoccaceae</taxon>
        <taxon>Rubellicoccus</taxon>
    </lineage>
</organism>